<gene>
    <name evidence="1" type="ORF">PUN28_016875</name>
</gene>
<accession>A0AAW2EP76</accession>
<dbReference type="AlphaFoldDB" id="A0AAW2EP76"/>
<reference evidence="1 2" key="1">
    <citation type="submission" date="2023-03" db="EMBL/GenBank/DDBJ databases">
        <title>High recombination rates correlate with genetic variation in Cardiocondyla obscurior ants.</title>
        <authorList>
            <person name="Errbii M."/>
        </authorList>
    </citation>
    <scope>NUCLEOTIDE SEQUENCE [LARGE SCALE GENOMIC DNA]</scope>
    <source>
        <strain evidence="1">Alpha-2009</strain>
        <tissue evidence="1">Whole body</tissue>
    </source>
</reference>
<evidence type="ECO:0000313" key="2">
    <source>
        <dbReference type="Proteomes" id="UP001430953"/>
    </source>
</evidence>
<comment type="caution">
    <text evidence="1">The sequence shown here is derived from an EMBL/GenBank/DDBJ whole genome shotgun (WGS) entry which is preliminary data.</text>
</comment>
<dbReference type="Proteomes" id="UP001430953">
    <property type="component" value="Unassembled WGS sequence"/>
</dbReference>
<proteinExistence type="predicted"/>
<protein>
    <submittedName>
        <fullName evidence="1">Uncharacterized protein</fullName>
    </submittedName>
</protein>
<keyword evidence="2" id="KW-1185">Reference proteome</keyword>
<sequence>MAFENTCTLLTTEKNSSVIGDSLADPCNTVISDGVNWKFLINAFATSSKHNLYRKVDIVDVENEAADGFLDDCSNDSEITNKISSARKSSFRRDLEFNRYQYRDNSVW</sequence>
<organism evidence="1 2">
    <name type="scientific">Cardiocondyla obscurior</name>
    <dbReference type="NCBI Taxonomy" id="286306"/>
    <lineage>
        <taxon>Eukaryota</taxon>
        <taxon>Metazoa</taxon>
        <taxon>Ecdysozoa</taxon>
        <taxon>Arthropoda</taxon>
        <taxon>Hexapoda</taxon>
        <taxon>Insecta</taxon>
        <taxon>Pterygota</taxon>
        <taxon>Neoptera</taxon>
        <taxon>Endopterygota</taxon>
        <taxon>Hymenoptera</taxon>
        <taxon>Apocrita</taxon>
        <taxon>Aculeata</taxon>
        <taxon>Formicoidea</taxon>
        <taxon>Formicidae</taxon>
        <taxon>Myrmicinae</taxon>
        <taxon>Cardiocondyla</taxon>
    </lineage>
</organism>
<evidence type="ECO:0000313" key="1">
    <source>
        <dbReference type="EMBL" id="KAL0105504.1"/>
    </source>
</evidence>
<name>A0AAW2EP76_9HYME</name>
<dbReference type="EMBL" id="JADYXP020000019">
    <property type="protein sequence ID" value="KAL0105504.1"/>
    <property type="molecule type" value="Genomic_DNA"/>
</dbReference>